<dbReference type="OrthoDB" id="4540492at2759"/>
<evidence type="ECO:0000313" key="7">
    <source>
        <dbReference type="Proteomes" id="UP000053660"/>
    </source>
</evidence>
<dbReference type="Gene3D" id="1.20.1250.20">
    <property type="entry name" value="MFS general substrate transporter like domains"/>
    <property type="match status" value="1"/>
</dbReference>
<dbReference type="GO" id="GO:0015149">
    <property type="term" value="F:hexose transmembrane transporter activity"/>
    <property type="evidence" value="ECO:0007669"/>
    <property type="project" value="TreeGrafter"/>
</dbReference>
<dbReference type="Pfam" id="PF00083">
    <property type="entry name" value="Sugar_tr"/>
    <property type="match status" value="1"/>
</dbReference>
<name>A0A0B1SQK8_OESDE</name>
<dbReference type="InterPro" id="IPR045263">
    <property type="entry name" value="GLUT"/>
</dbReference>
<dbReference type="GO" id="GO:0016020">
    <property type="term" value="C:membrane"/>
    <property type="evidence" value="ECO:0007669"/>
    <property type="project" value="UniProtKB-SubCell"/>
</dbReference>
<dbReference type="InterPro" id="IPR005828">
    <property type="entry name" value="MFS_sugar_transport-like"/>
</dbReference>
<dbReference type="EMBL" id="KN558244">
    <property type="protein sequence ID" value="KHJ87229.1"/>
    <property type="molecule type" value="Genomic_DNA"/>
</dbReference>
<keyword evidence="2 5" id="KW-0812">Transmembrane</keyword>
<comment type="subcellular location">
    <subcellularLocation>
        <location evidence="1">Membrane</location>
    </subcellularLocation>
</comment>
<evidence type="ECO:0000256" key="3">
    <source>
        <dbReference type="ARBA" id="ARBA00022989"/>
    </source>
</evidence>
<evidence type="ECO:0000313" key="6">
    <source>
        <dbReference type="EMBL" id="KHJ87229.1"/>
    </source>
</evidence>
<feature type="transmembrane region" description="Helical" evidence="5">
    <location>
        <begin position="71"/>
        <end position="97"/>
    </location>
</feature>
<sequence length="102" mass="11291">MLLEVDDDGSPKSSILQSVVTVLREPHLRTAFFIGCLVLQVIVGIWSIIYLSTDMLEAHFSEDTAQMASLLFIVSNFMAGMAGMFIIERSVLLLLLVKTESI</sequence>
<keyword evidence="3 5" id="KW-1133">Transmembrane helix</keyword>
<proteinExistence type="predicted"/>
<reference evidence="6 7" key="1">
    <citation type="submission" date="2014-03" db="EMBL/GenBank/DDBJ databases">
        <title>Draft genome of the hookworm Oesophagostomum dentatum.</title>
        <authorList>
            <person name="Mitreva M."/>
        </authorList>
    </citation>
    <scope>NUCLEOTIDE SEQUENCE [LARGE SCALE GENOMIC DNA]</scope>
    <source>
        <strain evidence="6 7">OD-Hann</strain>
    </source>
</reference>
<feature type="transmembrane region" description="Helical" evidence="5">
    <location>
        <begin position="31"/>
        <end position="51"/>
    </location>
</feature>
<dbReference type="InterPro" id="IPR036259">
    <property type="entry name" value="MFS_trans_sf"/>
</dbReference>
<keyword evidence="7" id="KW-1185">Reference proteome</keyword>
<accession>A0A0B1SQK8</accession>
<evidence type="ECO:0000256" key="2">
    <source>
        <dbReference type="ARBA" id="ARBA00022692"/>
    </source>
</evidence>
<protein>
    <submittedName>
        <fullName evidence="6">Uncharacterized protein</fullName>
    </submittedName>
</protein>
<dbReference type="Proteomes" id="UP000053660">
    <property type="component" value="Unassembled WGS sequence"/>
</dbReference>
<keyword evidence="4 5" id="KW-0472">Membrane</keyword>
<evidence type="ECO:0000256" key="4">
    <source>
        <dbReference type="ARBA" id="ARBA00023136"/>
    </source>
</evidence>
<evidence type="ECO:0000256" key="1">
    <source>
        <dbReference type="ARBA" id="ARBA00004370"/>
    </source>
</evidence>
<dbReference type="PANTHER" id="PTHR23503:SF108">
    <property type="entry name" value="MAJOR FACILITATOR SUPERFAMILY (MFS) PROFILE DOMAIN-CONTAINING PROTEIN"/>
    <property type="match status" value="1"/>
</dbReference>
<organism evidence="6 7">
    <name type="scientific">Oesophagostomum dentatum</name>
    <name type="common">Nodular worm</name>
    <dbReference type="NCBI Taxonomy" id="61180"/>
    <lineage>
        <taxon>Eukaryota</taxon>
        <taxon>Metazoa</taxon>
        <taxon>Ecdysozoa</taxon>
        <taxon>Nematoda</taxon>
        <taxon>Chromadorea</taxon>
        <taxon>Rhabditida</taxon>
        <taxon>Rhabditina</taxon>
        <taxon>Rhabditomorpha</taxon>
        <taxon>Strongyloidea</taxon>
        <taxon>Strongylidae</taxon>
        <taxon>Oesophagostomum</taxon>
    </lineage>
</organism>
<evidence type="ECO:0000256" key="5">
    <source>
        <dbReference type="SAM" id="Phobius"/>
    </source>
</evidence>
<dbReference type="SUPFAM" id="SSF103473">
    <property type="entry name" value="MFS general substrate transporter"/>
    <property type="match status" value="1"/>
</dbReference>
<gene>
    <name evidence="6" type="ORF">OESDEN_13000</name>
</gene>
<dbReference type="AlphaFoldDB" id="A0A0B1SQK8"/>
<dbReference type="PANTHER" id="PTHR23503">
    <property type="entry name" value="SOLUTE CARRIER FAMILY 2"/>
    <property type="match status" value="1"/>
</dbReference>